<evidence type="ECO:0000313" key="10">
    <source>
        <dbReference type="Proteomes" id="UP000282818"/>
    </source>
</evidence>
<evidence type="ECO:0000259" key="8">
    <source>
        <dbReference type="PROSITE" id="PS51352"/>
    </source>
</evidence>
<protein>
    <recommendedName>
        <fullName evidence="7">Thioredoxin</fullName>
    </recommendedName>
</protein>
<accession>A0A437Q7S5</accession>
<dbReference type="GO" id="GO:0015035">
    <property type="term" value="F:protein-disulfide reductase activity"/>
    <property type="evidence" value="ECO:0007669"/>
    <property type="project" value="UniProtKB-UniRule"/>
</dbReference>
<dbReference type="CDD" id="cd02947">
    <property type="entry name" value="TRX_family"/>
    <property type="match status" value="1"/>
</dbReference>
<comment type="similarity">
    <text evidence="1">Belongs to the thioredoxin family.</text>
</comment>
<evidence type="ECO:0000256" key="5">
    <source>
        <dbReference type="ARBA" id="ARBA00023157"/>
    </source>
</evidence>
<keyword evidence="5" id="KW-1015">Disulfide bond</keyword>
<dbReference type="GO" id="GO:0005737">
    <property type="term" value="C:cytoplasm"/>
    <property type="evidence" value="ECO:0007669"/>
    <property type="project" value="TreeGrafter"/>
</dbReference>
<dbReference type="FunFam" id="3.40.30.10:FF:000001">
    <property type="entry name" value="Thioredoxin"/>
    <property type="match status" value="1"/>
</dbReference>
<dbReference type="AlphaFoldDB" id="A0A437Q7S5"/>
<dbReference type="Gene3D" id="2.30.30.380">
    <property type="entry name" value="Zn-finger domain of Sec23/24"/>
    <property type="match status" value="1"/>
</dbReference>
<keyword evidence="2" id="KW-0813">Transport</keyword>
<keyword evidence="6" id="KW-0676">Redox-active center</keyword>
<dbReference type="PANTHER" id="PTHR45663">
    <property type="entry name" value="GEO12009P1"/>
    <property type="match status" value="1"/>
</dbReference>
<keyword evidence="3" id="KW-0479">Metal-binding</keyword>
<dbReference type="Gene3D" id="3.40.30.10">
    <property type="entry name" value="Glutaredoxin"/>
    <property type="match status" value="1"/>
</dbReference>
<organism evidence="9 10">
    <name type="scientific">Neptunomonas marina</name>
    <dbReference type="NCBI Taxonomy" id="1815562"/>
    <lineage>
        <taxon>Bacteria</taxon>
        <taxon>Pseudomonadati</taxon>
        <taxon>Pseudomonadota</taxon>
        <taxon>Gammaproteobacteria</taxon>
        <taxon>Oceanospirillales</taxon>
        <taxon>Oceanospirillaceae</taxon>
        <taxon>Neptunomonas</taxon>
    </lineage>
</organism>
<dbReference type="GO" id="GO:0046872">
    <property type="term" value="F:metal ion binding"/>
    <property type="evidence" value="ECO:0007669"/>
    <property type="project" value="UniProtKB-KW"/>
</dbReference>
<dbReference type="PANTHER" id="PTHR45663:SF11">
    <property type="entry name" value="GEO12009P1"/>
    <property type="match status" value="1"/>
</dbReference>
<evidence type="ECO:0000256" key="1">
    <source>
        <dbReference type="ARBA" id="ARBA00008987"/>
    </source>
</evidence>
<dbReference type="Pfam" id="PF00085">
    <property type="entry name" value="Thioredoxin"/>
    <property type="match status" value="1"/>
</dbReference>
<proteinExistence type="inferred from homology"/>
<evidence type="ECO:0000256" key="4">
    <source>
        <dbReference type="ARBA" id="ARBA00022982"/>
    </source>
</evidence>
<dbReference type="InterPro" id="IPR036249">
    <property type="entry name" value="Thioredoxin-like_sf"/>
</dbReference>
<dbReference type="InterPro" id="IPR013766">
    <property type="entry name" value="Thioredoxin_domain"/>
</dbReference>
<keyword evidence="4" id="KW-0249">Electron transport</keyword>
<dbReference type="Proteomes" id="UP000282818">
    <property type="component" value="Unassembled WGS sequence"/>
</dbReference>
<evidence type="ECO:0000256" key="6">
    <source>
        <dbReference type="ARBA" id="ARBA00023284"/>
    </source>
</evidence>
<dbReference type="RefSeq" id="WP_127694129.1">
    <property type="nucleotide sequence ID" value="NZ_SACQ01000004.1"/>
</dbReference>
<feature type="domain" description="Thioredoxin" evidence="8">
    <location>
        <begin position="12"/>
        <end position="144"/>
    </location>
</feature>
<dbReference type="NCBIfam" id="NF008229">
    <property type="entry name" value="PRK10996.1"/>
    <property type="match status" value="1"/>
</dbReference>
<dbReference type="PROSITE" id="PS51352">
    <property type="entry name" value="THIOREDOXIN_2"/>
    <property type="match status" value="1"/>
</dbReference>
<dbReference type="InterPro" id="IPR049299">
    <property type="entry name" value="Thio2_N"/>
</dbReference>
<dbReference type="PROSITE" id="PS00194">
    <property type="entry name" value="THIOREDOXIN_1"/>
    <property type="match status" value="1"/>
</dbReference>
<dbReference type="Pfam" id="PF21352">
    <property type="entry name" value="Zn_ribbon_Thio2"/>
    <property type="match status" value="1"/>
</dbReference>
<comment type="caution">
    <text evidence="9">The sequence shown here is derived from an EMBL/GenBank/DDBJ whole genome shotgun (WGS) entry which is preliminary data.</text>
</comment>
<evidence type="ECO:0000256" key="7">
    <source>
        <dbReference type="NCBIfam" id="TIGR01068"/>
    </source>
</evidence>
<dbReference type="NCBIfam" id="TIGR01068">
    <property type="entry name" value="thioredoxin"/>
    <property type="match status" value="1"/>
</dbReference>
<evidence type="ECO:0000256" key="2">
    <source>
        <dbReference type="ARBA" id="ARBA00022448"/>
    </source>
</evidence>
<dbReference type="InterPro" id="IPR005746">
    <property type="entry name" value="Thioredoxin"/>
</dbReference>
<keyword evidence="10" id="KW-1185">Reference proteome</keyword>
<evidence type="ECO:0000256" key="3">
    <source>
        <dbReference type="ARBA" id="ARBA00022723"/>
    </source>
</evidence>
<gene>
    <name evidence="9" type="primary">trxC</name>
    <name evidence="9" type="ORF">EOE65_09740</name>
</gene>
<dbReference type="SUPFAM" id="SSF52833">
    <property type="entry name" value="Thioredoxin-like"/>
    <property type="match status" value="1"/>
</dbReference>
<dbReference type="EMBL" id="SACQ01000004">
    <property type="protein sequence ID" value="RVU30594.1"/>
    <property type="molecule type" value="Genomic_DNA"/>
</dbReference>
<evidence type="ECO:0000313" key="9">
    <source>
        <dbReference type="EMBL" id="RVU30594.1"/>
    </source>
</evidence>
<dbReference type="PRINTS" id="PR00421">
    <property type="entry name" value="THIOREDOXIN"/>
</dbReference>
<name>A0A437Q7S5_9GAMM</name>
<sequence length="144" mass="15954">MSHQKLVGCSACQTPNRIPENKLGSHPRCGRCKERVLSEQPLELGQEQLARLIRNTELPVVIDFWASWCGPCQMMAPVFHAGASKLVGKAHFVKVNTETEQAIAAQYGIRSIPTLVMVERGQEVARQAGALDLSSFVRWVDDNL</sequence>
<dbReference type="InterPro" id="IPR017937">
    <property type="entry name" value="Thioredoxin_CS"/>
</dbReference>
<reference evidence="9 10" key="1">
    <citation type="submission" date="2019-01" db="EMBL/GenBank/DDBJ databases">
        <authorList>
            <person name="Chen W.-M."/>
        </authorList>
    </citation>
    <scope>NUCLEOTIDE SEQUENCE [LARGE SCALE GENOMIC DNA]</scope>
    <source>
        <strain evidence="9 10">HPM-16</strain>
    </source>
</reference>